<dbReference type="GO" id="GO:0030335">
    <property type="term" value="P:positive regulation of cell migration"/>
    <property type="evidence" value="ECO:0007669"/>
    <property type="project" value="TreeGrafter"/>
</dbReference>
<dbReference type="GO" id="GO:0007411">
    <property type="term" value="P:axon guidance"/>
    <property type="evidence" value="ECO:0007669"/>
    <property type="project" value="TreeGrafter"/>
</dbReference>
<dbReference type="GO" id="GO:0005886">
    <property type="term" value="C:plasma membrane"/>
    <property type="evidence" value="ECO:0007669"/>
    <property type="project" value="TreeGrafter"/>
</dbReference>
<feature type="non-terminal residue" evidence="3">
    <location>
        <position position="1"/>
    </location>
</feature>
<evidence type="ECO:0000259" key="2">
    <source>
        <dbReference type="PROSITE" id="PS51004"/>
    </source>
</evidence>
<dbReference type="GO" id="GO:0071526">
    <property type="term" value="P:semaphorin-plexin signaling pathway"/>
    <property type="evidence" value="ECO:0007669"/>
    <property type="project" value="TreeGrafter"/>
</dbReference>
<sequence length="164" mass="18600">LLRNKWTSFQKARLDCFIPGNLPVCFDSIQDVTMRDNVFYGLFTTTTGLPASAICAFNLTSIDAVLDGSFTEQSSPNAFWTEVTTVPTPRPGQDDSVFIGTDSSVTRIRVINCEKYYWIDDCVKDPHCGWDNVTALPDLQFFNRCRAIEYLKENDLLVHPFNIK</sequence>
<keyword evidence="4" id="KW-1185">Reference proteome</keyword>
<dbReference type="SUPFAM" id="SSF101912">
    <property type="entry name" value="Sema domain"/>
    <property type="match status" value="1"/>
</dbReference>
<accession>A0A3L5TUT1</accession>
<name>A0A3L5TUT1_MYTGA</name>
<dbReference type="PANTHER" id="PTHR11036">
    <property type="entry name" value="SEMAPHORIN"/>
    <property type="match status" value="1"/>
</dbReference>
<evidence type="ECO:0000313" key="3">
    <source>
        <dbReference type="EMBL" id="OPL33692.1"/>
    </source>
</evidence>
<comment type="caution">
    <text evidence="3">The sequence shown here is derived from an EMBL/GenBank/DDBJ whole genome shotgun (WGS) entry which is preliminary data.</text>
</comment>
<evidence type="ECO:0000313" key="4">
    <source>
        <dbReference type="Proteomes" id="UP000266721"/>
    </source>
</evidence>
<dbReference type="InterPro" id="IPR001627">
    <property type="entry name" value="Semap_dom"/>
</dbReference>
<evidence type="ECO:0000256" key="1">
    <source>
        <dbReference type="PROSITE-ProRule" id="PRU00352"/>
    </source>
</evidence>
<dbReference type="GO" id="GO:0030215">
    <property type="term" value="F:semaphorin receptor binding"/>
    <property type="evidence" value="ECO:0007669"/>
    <property type="project" value="InterPro"/>
</dbReference>
<organism evidence="3 4">
    <name type="scientific">Mytilus galloprovincialis</name>
    <name type="common">Mediterranean mussel</name>
    <dbReference type="NCBI Taxonomy" id="29158"/>
    <lineage>
        <taxon>Eukaryota</taxon>
        <taxon>Metazoa</taxon>
        <taxon>Spiralia</taxon>
        <taxon>Lophotrochozoa</taxon>
        <taxon>Mollusca</taxon>
        <taxon>Bivalvia</taxon>
        <taxon>Autobranchia</taxon>
        <taxon>Pteriomorphia</taxon>
        <taxon>Mytilida</taxon>
        <taxon>Mytiloidea</taxon>
        <taxon>Mytilidae</taxon>
        <taxon>Mytilinae</taxon>
        <taxon>Mytilus</taxon>
    </lineage>
</organism>
<feature type="domain" description="Sema" evidence="2">
    <location>
        <begin position="1"/>
        <end position="164"/>
    </location>
</feature>
<dbReference type="InterPro" id="IPR036352">
    <property type="entry name" value="Semap_dom_sf"/>
</dbReference>
<dbReference type="AlphaFoldDB" id="A0A3L5TUT1"/>
<dbReference type="PANTHER" id="PTHR11036:SF127">
    <property type="entry name" value="SEMAPHORIN-1A"/>
    <property type="match status" value="1"/>
</dbReference>
<dbReference type="InterPro" id="IPR015943">
    <property type="entry name" value="WD40/YVTN_repeat-like_dom_sf"/>
</dbReference>
<dbReference type="EMBL" id="KV581891">
    <property type="protein sequence ID" value="OPL33692.1"/>
    <property type="molecule type" value="Genomic_DNA"/>
</dbReference>
<dbReference type="Gene3D" id="2.130.10.10">
    <property type="entry name" value="YVTN repeat-like/Quinoprotein amine dehydrogenase"/>
    <property type="match status" value="1"/>
</dbReference>
<dbReference type="GO" id="GO:0045499">
    <property type="term" value="F:chemorepellent activity"/>
    <property type="evidence" value="ECO:0007669"/>
    <property type="project" value="TreeGrafter"/>
</dbReference>
<proteinExistence type="predicted"/>
<comment type="caution">
    <text evidence="1">Lacks conserved residue(s) required for the propagation of feature annotation.</text>
</comment>
<dbReference type="SMR" id="A0A3L5TUT1"/>
<dbReference type="InterPro" id="IPR027231">
    <property type="entry name" value="Semaphorin"/>
</dbReference>
<dbReference type="Pfam" id="PF01403">
    <property type="entry name" value="Sema"/>
    <property type="match status" value="1"/>
</dbReference>
<dbReference type="PROSITE" id="PS51004">
    <property type="entry name" value="SEMA"/>
    <property type="match status" value="1"/>
</dbReference>
<gene>
    <name evidence="3" type="ORF">AM593_05287</name>
</gene>
<reference evidence="3 4" key="1">
    <citation type="journal article" date="2016" name="PLoS ONE">
        <title>A First Insight into the Genome of the Filter-Feeder Mussel Mytilus galloprovincialis.</title>
        <authorList>
            <person name="Murgarella M."/>
            <person name="Puiu D."/>
            <person name="Novoa B."/>
            <person name="Figueras A."/>
            <person name="Posada D."/>
            <person name="Canchaya C."/>
        </authorList>
    </citation>
    <scope>NUCLEOTIDE SEQUENCE [LARGE SCALE GENOMIC DNA]</scope>
    <source>
        <tissue evidence="3">Muscle</tissue>
    </source>
</reference>
<protein>
    <recommendedName>
        <fullName evidence="2">Sema domain-containing protein</fullName>
    </recommendedName>
</protein>
<feature type="non-terminal residue" evidence="3">
    <location>
        <position position="164"/>
    </location>
</feature>
<dbReference type="Proteomes" id="UP000266721">
    <property type="component" value="Unassembled WGS sequence"/>
</dbReference>